<gene>
    <name evidence="3" type="primary">LOC127748602</name>
</gene>
<dbReference type="InterPro" id="IPR001810">
    <property type="entry name" value="F-box_dom"/>
</dbReference>
<dbReference type="Gene3D" id="1.20.1280.50">
    <property type="match status" value="1"/>
</dbReference>
<feature type="domain" description="F-box" evidence="1">
    <location>
        <begin position="4"/>
        <end position="50"/>
    </location>
</feature>
<evidence type="ECO:0000259" key="1">
    <source>
        <dbReference type="PROSITE" id="PS50181"/>
    </source>
</evidence>
<dbReference type="KEGG" id="foc:127748602"/>
<protein>
    <submittedName>
        <fullName evidence="3">Uncharacterized protein LOC127748602</fullName>
    </submittedName>
</protein>
<dbReference type="GeneID" id="127748602"/>
<dbReference type="OrthoDB" id="9049704at2759"/>
<accession>A0A9C6XDA8</accession>
<dbReference type="PROSITE" id="PS50181">
    <property type="entry name" value="FBOX"/>
    <property type="match status" value="1"/>
</dbReference>
<keyword evidence="2" id="KW-1185">Reference proteome</keyword>
<dbReference type="Proteomes" id="UP000504606">
    <property type="component" value="Unplaced"/>
</dbReference>
<evidence type="ECO:0000313" key="2">
    <source>
        <dbReference type="Proteomes" id="UP000504606"/>
    </source>
</evidence>
<dbReference type="InterPro" id="IPR036047">
    <property type="entry name" value="F-box-like_dom_sf"/>
</dbReference>
<name>A0A9C6XDA8_FRAOC</name>
<evidence type="ECO:0000313" key="3">
    <source>
        <dbReference type="RefSeq" id="XP_052133089.1"/>
    </source>
</evidence>
<dbReference type="Gene3D" id="3.80.10.10">
    <property type="entry name" value="Ribonuclease Inhibitor"/>
    <property type="match status" value="1"/>
</dbReference>
<dbReference type="Pfam" id="PF12937">
    <property type="entry name" value="F-box-like"/>
    <property type="match status" value="1"/>
</dbReference>
<dbReference type="SUPFAM" id="SSF81383">
    <property type="entry name" value="F-box domain"/>
    <property type="match status" value="1"/>
</dbReference>
<organism evidence="2 3">
    <name type="scientific">Frankliniella occidentalis</name>
    <name type="common">Western flower thrips</name>
    <name type="synonym">Euthrips occidentalis</name>
    <dbReference type="NCBI Taxonomy" id="133901"/>
    <lineage>
        <taxon>Eukaryota</taxon>
        <taxon>Metazoa</taxon>
        <taxon>Ecdysozoa</taxon>
        <taxon>Arthropoda</taxon>
        <taxon>Hexapoda</taxon>
        <taxon>Insecta</taxon>
        <taxon>Pterygota</taxon>
        <taxon>Neoptera</taxon>
        <taxon>Paraneoptera</taxon>
        <taxon>Thysanoptera</taxon>
        <taxon>Terebrantia</taxon>
        <taxon>Thripoidea</taxon>
        <taxon>Thripidae</taxon>
        <taxon>Frankliniella</taxon>
    </lineage>
</organism>
<sequence>MEQPDAASLLPDDVLLMVMGYLDVEDLLACRLVCKRFGALAVHPDAWRRQVLSCCAGAPTFSTALRFAPCLASLKISLPCWRDEMRLYRVTKCAVSKLELWVGEEDTPDCLEQAGYIIRNQEALGRLKELSVLLPLFKDMAVDVDGLVFRALLRVVACTSGLEVLTVNMFDGVNTIPAPNVGRRAPRSSLKTFRCHLKPQLVPFCEVVLAVHAHTLETVDFDFEGDFRFPTPEALPSVTTLASVLAGMPKLSSLHGCPLLSGLEAVAACESLKEVSLFVGSGAGPAAVQGAADFLRRCKQLREVTLTYSDEACVDNVAVDLVLALVSSGPSLVETLAIVVEEIELELPLPQMEPLSRALPRMPALRELVVRGLSDEVLVAITPHTSPTLRNLYVYPANLESASCAHHYLHLGSVANLLSKNPLLKLHVLTVYYCDPEYNPCTFCEIIDCHRKLWASEDAKLKEDEDPTTEPDIWITIPRL</sequence>
<reference evidence="3" key="1">
    <citation type="submission" date="2025-08" db="UniProtKB">
        <authorList>
            <consortium name="RefSeq"/>
        </authorList>
    </citation>
    <scope>IDENTIFICATION</scope>
    <source>
        <tissue evidence="3">Whole organism</tissue>
    </source>
</reference>
<dbReference type="InterPro" id="IPR032675">
    <property type="entry name" value="LRR_dom_sf"/>
</dbReference>
<dbReference type="AlphaFoldDB" id="A0A9C6XDA8"/>
<proteinExistence type="predicted"/>
<dbReference type="RefSeq" id="XP_052133089.1">
    <property type="nucleotide sequence ID" value="XM_052277129.1"/>
</dbReference>
<dbReference type="SMART" id="SM00256">
    <property type="entry name" value="FBOX"/>
    <property type="match status" value="1"/>
</dbReference>